<evidence type="ECO:0000256" key="5">
    <source>
        <dbReference type="SAM" id="SignalP"/>
    </source>
</evidence>
<gene>
    <name evidence="7" type="primary">LOC114342256</name>
</gene>
<dbReference type="InterPro" id="IPR036179">
    <property type="entry name" value="Ig-like_dom_sf"/>
</dbReference>
<dbReference type="CDD" id="cd00096">
    <property type="entry name" value="Ig"/>
    <property type="match status" value="1"/>
</dbReference>
<dbReference type="SUPFAM" id="SSF48726">
    <property type="entry name" value="Immunoglobulin"/>
    <property type="match status" value="2"/>
</dbReference>
<reference evidence="7" key="1">
    <citation type="submission" date="2025-08" db="UniProtKB">
        <authorList>
            <consortium name="RefSeq"/>
        </authorList>
    </citation>
    <scope>IDENTIFICATION</scope>
    <source>
        <tissue evidence="7">Whole insect</tissue>
    </source>
</reference>
<protein>
    <submittedName>
        <fullName evidence="7">Neuroplastin</fullName>
    </submittedName>
</protein>
<evidence type="ECO:0000256" key="2">
    <source>
        <dbReference type="ARBA" id="ARBA00023157"/>
    </source>
</evidence>
<dbReference type="PROSITE" id="PS50835">
    <property type="entry name" value="IG_LIKE"/>
    <property type="match status" value="1"/>
</dbReference>
<dbReference type="InterPro" id="IPR003599">
    <property type="entry name" value="Ig_sub"/>
</dbReference>
<feature type="signal peptide" evidence="5">
    <location>
        <begin position="1"/>
        <end position="21"/>
    </location>
</feature>
<proteinExistence type="predicted"/>
<feature type="domain" description="Ig-like" evidence="6">
    <location>
        <begin position="40"/>
        <end position="117"/>
    </location>
</feature>
<evidence type="ECO:0000259" key="6">
    <source>
        <dbReference type="PROSITE" id="PS50835"/>
    </source>
</evidence>
<dbReference type="AlphaFoldDB" id="A0A6P7GYI7"/>
<feature type="chain" id="PRO_5028028960" evidence="5">
    <location>
        <begin position="22"/>
        <end position="263"/>
    </location>
</feature>
<evidence type="ECO:0000313" key="7">
    <source>
        <dbReference type="RefSeq" id="XP_028148845.1"/>
    </source>
</evidence>
<keyword evidence="5" id="KW-0732">Signal</keyword>
<keyword evidence="3" id="KW-0393">Immunoglobulin domain</keyword>
<dbReference type="InParanoid" id="A0A6P7GYI7"/>
<keyword evidence="4" id="KW-0472">Membrane</keyword>
<feature type="transmembrane region" description="Helical" evidence="4">
    <location>
        <begin position="222"/>
        <end position="243"/>
    </location>
</feature>
<dbReference type="InterPro" id="IPR007110">
    <property type="entry name" value="Ig-like_dom"/>
</dbReference>
<keyword evidence="4" id="KW-1133">Transmembrane helix</keyword>
<keyword evidence="2" id="KW-1015">Disulfide bond</keyword>
<accession>A0A6P7GYI7</accession>
<dbReference type="Gene3D" id="2.60.40.10">
    <property type="entry name" value="Immunoglobulins"/>
    <property type="match status" value="2"/>
</dbReference>
<evidence type="ECO:0000256" key="3">
    <source>
        <dbReference type="ARBA" id="ARBA00023319"/>
    </source>
</evidence>
<dbReference type="InterPro" id="IPR051170">
    <property type="entry name" value="Neural/epithelial_adhesion"/>
</dbReference>
<keyword evidence="1" id="KW-0677">Repeat</keyword>
<dbReference type="PANTHER" id="PTHR12231:SF253">
    <property type="entry name" value="DPR-INTERACTING PROTEIN ETA, ISOFORM B-RELATED"/>
    <property type="match status" value="1"/>
</dbReference>
<dbReference type="SMART" id="SM00409">
    <property type="entry name" value="IG"/>
    <property type="match status" value="2"/>
</dbReference>
<evidence type="ECO:0000256" key="1">
    <source>
        <dbReference type="ARBA" id="ARBA00022737"/>
    </source>
</evidence>
<name>A0A6P7GYI7_DIAVI</name>
<dbReference type="PANTHER" id="PTHR12231">
    <property type="entry name" value="CTX-RELATED TYPE I TRANSMEMBRANE PROTEIN"/>
    <property type="match status" value="1"/>
</dbReference>
<dbReference type="RefSeq" id="XP_028148845.1">
    <property type="nucleotide sequence ID" value="XM_028293044.1"/>
</dbReference>
<dbReference type="InterPro" id="IPR013783">
    <property type="entry name" value="Ig-like_fold"/>
</dbReference>
<sequence length="263" mass="29368">MKNFVFCVTLNFLFFISSVFSIQLAAKEKTVIFTPKHQFTISCNVSEAEGTPEIIWTRNDVEVTKIDALKNVKSSYSKEKSQVTLTLSDPKDDFAGNYKCVANPGKPDEVSAEIRVTRAVLVKVPANINVVEEEKLRIQCKVLGDAKLSWTFNNQTYNISEGRVTLENYTEDGKVVVNGMFIVEGITKDDRGIVTCIGGVDAATNKSIQSECMVRIKDKYAALWPFLGICAEVIILCAIIIVYEKKRNKTELEESDTDQSPDQ</sequence>
<organism evidence="7">
    <name type="scientific">Diabrotica virgifera virgifera</name>
    <name type="common">western corn rootworm</name>
    <dbReference type="NCBI Taxonomy" id="50390"/>
    <lineage>
        <taxon>Eukaryota</taxon>
        <taxon>Metazoa</taxon>
        <taxon>Ecdysozoa</taxon>
        <taxon>Arthropoda</taxon>
        <taxon>Hexapoda</taxon>
        <taxon>Insecta</taxon>
        <taxon>Pterygota</taxon>
        <taxon>Neoptera</taxon>
        <taxon>Endopterygota</taxon>
        <taxon>Coleoptera</taxon>
        <taxon>Polyphaga</taxon>
        <taxon>Cucujiformia</taxon>
        <taxon>Chrysomeloidea</taxon>
        <taxon>Chrysomelidae</taxon>
        <taxon>Galerucinae</taxon>
        <taxon>Diabroticina</taxon>
        <taxon>Diabroticites</taxon>
        <taxon>Diabrotica</taxon>
    </lineage>
</organism>
<dbReference type="Pfam" id="PF13927">
    <property type="entry name" value="Ig_3"/>
    <property type="match status" value="1"/>
</dbReference>
<evidence type="ECO:0000256" key="4">
    <source>
        <dbReference type="SAM" id="Phobius"/>
    </source>
</evidence>
<keyword evidence="4" id="KW-0812">Transmembrane</keyword>